<accession>A0ABP7K773</accession>
<sequence>MGMADEKKSRANGAYAHLFEWVEDKLRPAFETPPPPGRYDAETTLDLAGCPLCGRSMREHVIDHSVQNTRLICPVPQTNAGDADVFEPVNEFGMVIHPAPEDSAS</sequence>
<reference evidence="2" key="1">
    <citation type="journal article" date="2019" name="Int. J. Syst. Evol. Microbiol.">
        <title>The Global Catalogue of Microorganisms (GCM) 10K type strain sequencing project: providing services to taxonomists for standard genome sequencing and annotation.</title>
        <authorList>
            <consortium name="The Broad Institute Genomics Platform"/>
            <consortium name="The Broad Institute Genome Sequencing Center for Infectious Disease"/>
            <person name="Wu L."/>
            <person name="Ma J."/>
        </authorList>
    </citation>
    <scope>NUCLEOTIDE SEQUENCE [LARGE SCALE GENOMIC DNA]</scope>
    <source>
        <strain evidence="2">JCM 17021</strain>
    </source>
</reference>
<dbReference type="Proteomes" id="UP001501803">
    <property type="component" value="Unassembled WGS sequence"/>
</dbReference>
<evidence type="ECO:0000313" key="2">
    <source>
        <dbReference type="Proteomes" id="UP001501803"/>
    </source>
</evidence>
<organism evidence="1 2">
    <name type="scientific">Leifsonia kafniensis</name>
    <dbReference type="NCBI Taxonomy" id="475957"/>
    <lineage>
        <taxon>Bacteria</taxon>
        <taxon>Bacillati</taxon>
        <taxon>Actinomycetota</taxon>
        <taxon>Actinomycetes</taxon>
        <taxon>Micrococcales</taxon>
        <taxon>Microbacteriaceae</taxon>
        <taxon>Leifsonia</taxon>
    </lineage>
</organism>
<gene>
    <name evidence="1" type="ORF">GCM10022381_09560</name>
</gene>
<evidence type="ECO:0000313" key="1">
    <source>
        <dbReference type="EMBL" id="GAA3868238.1"/>
    </source>
</evidence>
<proteinExistence type="predicted"/>
<dbReference type="EMBL" id="BAABCN010000002">
    <property type="protein sequence ID" value="GAA3868238.1"/>
    <property type="molecule type" value="Genomic_DNA"/>
</dbReference>
<name>A0ABP7K773_9MICO</name>
<comment type="caution">
    <text evidence="1">The sequence shown here is derived from an EMBL/GenBank/DDBJ whole genome shotgun (WGS) entry which is preliminary data.</text>
</comment>
<keyword evidence="2" id="KW-1185">Reference proteome</keyword>
<protein>
    <submittedName>
        <fullName evidence="1">Uncharacterized protein</fullName>
    </submittedName>
</protein>